<keyword evidence="5 8" id="KW-1133">Transmembrane helix</keyword>
<evidence type="ECO:0000256" key="8">
    <source>
        <dbReference type="SAM" id="Phobius"/>
    </source>
</evidence>
<feature type="transmembrane region" description="Helical" evidence="8">
    <location>
        <begin position="367"/>
        <end position="386"/>
    </location>
</feature>
<dbReference type="GO" id="GO:0042121">
    <property type="term" value="P:alginic acid biosynthetic process"/>
    <property type="evidence" value="ECO:0007669"/>
    <property type="project" value="InterPro"/>
</dbReference>
<keyword evidence="3 7" id="KW-1003">Cell membrane</keyword>
<feature type="transmembrane region" description="Helical" evidence="8">
    <location>
        <begin position="463"/>
        <end position="480"/>
    </location>
</feature>
<reference evidence="9 10" key="1">
    <citation type="journal article" date="2016" name="Nat. Commun.">
        <title>Thousands of microbial genomes shed light on interconnected biogeochemical processes in an aquifer system.</title>
        <authorList>
            <person name="Anantharaman K."/>
            <person name="Brown C.T."/>
            <person name="Hug L.A."/>
            <person name="Sharon I."/>
            <person name="Castelle C.J."/>
            <person name="Probst A.J."/>
            <person name="Thomas B.C."/>
            <person name="Singh A."/>
            <person name="Wilkins M.J."/>
            <person name="Karaoz U."/>
            <person name="Brodie E.L."/>
            <person name="Williams K.H."/>
            <person name="Hubbard S.S."/>
            <person name="Banfield J.F."/>
        </authorList>
    </citation>
    <scope>NUCLEOTIDE SEQUENCE [LARGE SCALE GENOMIC DNA]</scope>
</reference>
<dbReference type="PIRSF" id="PIRSF016636">
    <property type="entry name" value="AlgI_DltB"/>
    <property type="match status" value="1"/>
</dbReference>
<dbReference type="EMBL" id="MHSK01000024">
    <property type="protein sequence ID" value="OHA41870.1"/>
    <property type="molecule type" value="Genomic_DNA"/>
</dbReference>
<comment type="caution">
    <text evidence="9">The sequence shown here is derived from an EMBL/GenBank/DDBJ whole genome shotgun (WGS) entry which is preliminary data.</text>
</comment>
<feature type="transmembrane region" description="Helical" evidence="8">
    <location>
        <begin position="328"/>
        <end position="346"/>
    </location>
</feature>
<evidence type="ECO:0000256" key="1">
    <source>
        <dbReference type="ARBA" id="ARBA00004651"/>
    </source>
</evidence>
<dbReference type="InterPro" id="IPR024194">
    <property type="entry name" value="Ac/AlaTfrase_AlgI/DltB"/>
</dbReference>
<dbReference type="Pfam" id="PF03062">
    <property type="entry name" value="MBOAT"/>
    <property type="match status" value="1"/>
</dbReference>
<evidence type="ECO:0000313" key="10">
    <source>
        <dbReference type="Proteomes" id="UP000177269"/>
    </source>
</evidence>
<feature type="transmembrane region" description="Helical" evidence="8">
    <location>
        <begin position="305"/>
        <end position="322"/>
    </location>
</feature>
<evidence type="ECO:0000256" key="6">
    <source>
        <dbReference type="ARBA" id="ARBA00023136"/>
    </source>
</evidence>
<dbReference type="PANTHER" id="PTHR13285">
    <property type="entry name" value="ACYLTRANSFERASE"/>
    <property type="match status" value="1"/>
</dbReference>
<gene>
    <name evidence="9" type="ORF">A3G52_03480</name>
</gene>
<protein>
    <submittedName>
        <fullName evidence="9">Alginate O-acetyltransferase</fullName>
    </submittedName>
</protein>
<dbReference type="PANTHER" id="PTHR13285:SF18">
    <property type="entry name" value="PROTEIN-CYSTEINE N-PALMITOYLTRANSFERASE RASP"/>
    <property type="match status" value="1"/>
</dbReference>
<evidence type="ECO:0000256" key="3">
    <source>
        <dbReference type="ARBA" id="ARBA00022475"/>
    </source>
</evidence>
<feature type="transmembrane region" description="Helical" evidence="8">
    <location>
        <begin position="425"/>
        <end position="443"/>
    </location>
</feature>
<keyword evidence="7 9" id="KW-0808">Transferase</keyword>
<dbReference type="InterPro" id="IPR051085">
    <property type="entry name" value="MB_O-acyltransferase"/>
</dbReference>
<sequence length="491" mass="56001">MLFNSFHFLIFFPTVVALYFLFPAKWRNALLLAASAYFYMALIPKYILVLVYLVIIDYIAGILLERSSGRRKKVFLYASIVSNIGVLFIFKYFNFFIDNIATVADMLNLNYSAPVLYFILPVGLSFHTFQSLSYVIEVYRGNQRAERNFITYAVYVMFFPQLVAGPIERPGHLLPQFKVFHRFDWERIKSGLSLMLWGFFKKMVIADNAARVVNTVYADPHSFGGAHFIIATVLFSFQIYCDFSGYSDIAIGGARVIGFDLTTNFNRPYLSRSISEFWRRWHMTLMSWFRDYVYIPLGGSRVGSARALFNILIVFLISGLWHGAAWTFVVWGLLNAAYVILGKFTLNIRRRAMALSGLARGSKTSDFLSIFATFSLVTFSWIFFRAESIDDALYMVSNLLSGMGEFLSGVFAVETLRRTASPLGVSAPFVVMLTLSICALIYAEYKSGSSGVSEMIDAKSRKIRYSLYYALILALMFFAFQGDSPFIYFQF</sequence>
<feature type="transmembrane region" description="Helical" evidence="8">
    <location>
        <begin position="115"/>
        <end position="137"/>
    </location>
</feature>
<feature type="transmembrane region" description="Helical" evidence="8">
    <location>
        <begin position="7"/>
        <end position="24"/>
    </location>
</feature>
<comment type="subcellular location">
    <subcellularLocation>
        <location evidence="1">Cell membrane</location>
        <topology evidence="1">Multi-pass membrane protein</topology>
    </subcellularLocation>
</comment>
<accession>A0A1G2P0L8</accession>
<dbReference type="Proteomes" id="UP000177269">
    <property type="component" value="Unassembled WGS sequence"/>
</dbReference>
<evidence type="ECO:0000256" key="4">
    <source>
        <dbReference type="ARBA" id="ARBA00022692"/>
    </source>
</evidence>
<dbReference type="AlphaFoldDB" id="A0A1G2P0L8"/>
<evidence type="ECO:0000256" key="2">
    <source>
        <dbReference type="ARBA" id="ARBA00010323"/>
    </source>
</evidence>
<keyword evidence="6 7" id="KW-0472">Membrane</keyword>
<dbReference type="GO" id="GO:0016746">
    <property type="term" value="F:acyltransferase activity"/>
    <property type="evidence" value="ECO:0007669"/>
    <property type="project" value="UniProtKB-KW"/>
</dbReference>
<dbReference type="PIRSF" id="PIRSF500217">
    <property type="entry name" value="AlgI"/>
    <property type="match status" value="1"/>
</dbReference>
<keyword evidence="7" id="KW-0012">Acyltransferase</keyword>
<proteinExistence type="inferred from homology"/>
<dbReference type="InterPro" id="IPR004299">
    <property type="entry name" value="MBOAT_fam"/>
</dbReference>
<keyword evidence="4 8" id="KW-0812">Transmembrane</keyword>
<feature type="transmembrane region" description="Helical" evidence="8">
    <location>
        <begin position="74"/>
        <end position="95"/>
    </location>
</feature>
<dbReference type="InterPro" id="IPR028362">
    <property type="entry name" value="AlgI"/>
</dbReference>
<evidence type="ECO:0000256" key="5">
    <source>
        <dbReference type="ARBA" id="ARBA00022989"/>
    </source>
</evidence>
<evidence type="ECO:0000313" key="9">
    <source>
        <dbReference type="EMBL" id="OHA41870.1"/>
    </source>
</evidence>
<dbReference type="GO" id="GO:0005886">
    <property type="term" value="C:plasma membrane"/>
    <property type="evidence" value="ECO:0007669"/>
    <property type="project" value="UniProtKB-SubCell"/>
</dbReference>
<comment type="similarity">
    <text evidence="2 7">Belongs to the membrane-bound acyltransferase family.</text>
</comment>
<feature type="transmembrane region" description="Helical" evidence="8">
    <location>
        <begin position="149"/>
        <end position="167"/>
    </location>
</feature>
<evidence type="ECO:0000256" key="7">
    <source>
        <dbReference type="PIRNR" id="PIRNR016636"/>
    </source>
</evidence>
<name>A0A1G2P0L8_9BACT</name>
<feature type="transmembrane region" description="Helical" evidence="8">
    <location>
        <begin position="223"/>
        <end position="241"/>
    </location>
</feature>
<organism evidence="9 10">
    <name type="scientific">Candidatus Taylorbacteria bacterium RIFCSPLOWO2_12_FULL_43_20</name>
    <dbReference type="NCBI Taxonomy" id="1802332"/>
    <lineage>
        <taxon>Bacteria</taxon>
        <taxon>Candidatus Tayloriibacteriota</taxon>
    </lineage>
</organism>
<feature type="transmembrane region" description="Helical" evidence="8">
    <location>
        <begin position="36"/>
        <end position="62"/>
    </location>
</feature>